<comment type="subcellular location">
    <subcellularLocation>
        <location evidence="1">Membrane</location>
        <topology evidence="1">Multi-pass membrane protein</topology>
    </subcellularLocation>
</comment>
<dbReference type="Proteomes" id="UP000265926">
    <property type="component" value="Unassembled WGS sequence"/>
</dbReference>
<dbReference type="GO" id="GO:0055085">
    <property type="term" value="P:transmembrane transport"/>
    <property type="evidence" value="ECO:0007669"/>
    <property type="project" value="TreeGrafter"/>
</dbReference>
<keyword evidence="4 6" id="KW-1133">Transmembrane helix</keyword>
<dbReference type="EMBL" id="QWGR01000027">
    <property type="protein sequence ID" value="RIJ45374.1"/>
    <property type="molecule type" value="Genomic_DNA"/>
</dbReference>
<gene>
    <name evidence="7" type="ORF">D1614_23160</name>
</gene>
<evidence type="ECO:0000256" key="5">
    <source>
        <dbReference type="ARBA" id="ARBA00023136"/>
    </source>
</evidence>
<proteinExistence type="inferred from homology"/>
<comment type="caution">
    <text evidence="7">The sequence shown here is derived from an EMBL/GenBank/DDBJ whole genome shotgun (WGS) entry which is preliminary data.</text>
</comment>
<accession>A0A399SR20</accession>
<dbReference type="GO" id="GO:0016020">
    <property type="term" value="C:membrane"/>
    <property type="evidence" value="ECO:0007669"/>
    <property type="project" value="UniProtKB-SubCell"/>
</dbReference>
<dbReference type="RefSeq" id="WP_119440383.1">
    <property type="nucleotide sequence ID" value="NZ_QWGR01000027.1"/>
</dbReference>
<evidence type="ECO:0000256" key="4">
    <source>
        <dbReference type="ARBA" id="ARBA00022989"/>
    </source>
</evidence>
<dbReference type="OrthoDB" id="9793390at2"/>
<feature type="transmembrane region" description="Helical" evidence="6">
    <location>
        <begin position="193"/>
        <end position="214"/>
    </location>
</feature>
<dbReference type="PANTHER" id="PTHR21716:SF64">
    <property type="entry name" value="AI-2 TRANSPORT PROTEIN TQSA"/>
    <property type="match status" value="1"/>
</dbReference>
<evidence type="ECO:0000256" key="6">
    <source>
        <dbReference type="SAM" id="Phobius"/>
    </source>
</evidence>
<protein>
    <submittedName>
        <fullName evidence="7">AI-2E family transporter</fullName>
    </submittedName>
</protein>
<feature type="transmembrane region" description="Helical" evidence="6">
    <location>
        <begin position="220"/>
        <end position="247"/>
    </location>
</feature>
<evidence type="ECO:0000256" key="2">
    <source>
        <dbReference type="ARBA" id="ARBA00009773"/>
    </source>
</evidence>
<evidence type="ECO:0000256" key="3">
    <source>
        <dbReference type="ARBA" id="ARBA00022692"/>
    </source>
</evidence>
<dbReference type="PANTHER" id="PTHR21716">
    <property type="entry name" value="TRANSMEMBRANE PROTEIN"/>
    <property type="match status" value="1"/>
</dbReference>
<organism evidence="7 8">
    <name type="scientific">Maribellus luteus</name>
    <dbReference type="NCBI Taxonomy" id="2305463"/>
    <lineage>
        <taxon>Bacteria</taxon>
        <taxon>Pseudomonadati</taxon>
        <taxon>Bacteroidota</taxon>
        <taxon>Bacteroidia</taxon>
        <taxon>Marinilabiliales</taxon>
        <taxon>Prolixibacteraceae</taxon>
        <taxon>Maribellus</taxon>
    </lineage>
</organism>
<name>A0A399SR20_9BACT</name>
<feature type="transmembrane region" description="Helical" evidence="6">
    <location>
        <begin position="59"/>
        <end position="80"/>
    </location>
</feature>
<evidence type="ECO:0000313" key="8">
    <source>
        <dbReference type="Proteomes" id="UP000265926"/>
    </source>
</evidence>
<keyword evidence="3 6" id="KW-0812">Transmembrane</keyword>
<evidence type="ECO:0000256" key="1">
    <source>
        <dbReference type="ARBA" id="ARBA00004141"/>
    </source>
</evidence>
<evidence type="ECO:0000313" key="7">
    <source>
        <dbReference type="EMBL" id="RIJ45374.1"/>
    </source>
</evidence>
<feature type="transmembrane region" description="Helical" evidence="6">
    <location>
        <begin position="126"/>
        <end position="156"/>
    </location>
</feature>
<keyword evidence="8" id="KW-1185">Reference proteome</keyword>
<sequence length="345" mass="38356">METSKKIYIFLILVIAVIVCIYAQTIIIPFVLAVLFWFLIRVIKKLLSRVKFIGRLPRWILTLFSTLVLIGFLVLIVTMISSNIAQLSKTLPLYEANVKNITGKINQTFNIDLVSVLGDFSKDIKFGAILSSLLSTLTGLFGNAFTVLLYLLFILLEEPIFPKKLRAMYPDDKKFQHMNELVNKIDHSIGNYIALKTLTSIITGVLSYVALLFIGVDAPLFWAFLIFILNFIPTIGSLIATAFPTLFAVLQFGELGPGLWVLVVVGAIQMVVGNLMEPRLMGNSLNISPLVVFLTLAIWGMLWGISGMLLSVPITVILIIIMSEFPGTKPFAILLSQNGILNDRE</sequence>
<keyword evidence="5 6" id="KW-0472">Membrane</keyword>
<comment type="similarity">
    <text evidence="2">Belongs to the autoinducer-2 exporter (AI-2E) (TC 2.A.86) family.</text>
</comment>
<feature type="transmembrane region" description="Helical" evidence="6">
    <location>
        <begin position="6"/>
        <end position="39"/>
    </location>
</feature>
<dbReference type="Pfam" id="PF01594">
    <property type="entry name" value="AI-2E_transport"/>
    <property type="match status" value="1"/>
</dbReference>
<dbReference type="AlphaFoldDB" id="A0A399SR20"/>
<reference evidence="7 8" key="1">
    <citation type="submission" date="2018-08" db="EMBL/GenBank/DDBJ databases">
        <title>Pallidiluteibacterium maritimus gen. nov., sp. nov., isolated from coastal sediment.</title>
        <authorList>
            <person name="Zhou L.Y."/>
        </authorList>
    </citation>
    <scope>NUCLEOTIDE SEQUENCE [LARGE SCALE GENOMIC DNA]</scope>
    <source>
        <strain evidence="7 8">XSD2</strain>
    </source>
</reference>
<dbReference type="InterPro" id="IPR002549">
    <property type="entry name" value="AI-2E-like"/>
</dbReference>
<feature type="transmembrane region" description="Helical" evidence="6">
    <location>
        <begin position="259"/>
        <end position="276"/>
    </location>
</feature>